<dbReference type="AlphaFoldDB" id="A0A3N4HQK7"/>
<gene>
    <name evidence="1" type="ORF">BJ508DRAFT_18502</name>
</gene>
<protein>
    <submittedName>
        <fullName evidence="1">Uncharacterized protein</fullName>
    </submittedName>
</protein>
<dbReference type="EMBL" id="ML119761">
    <property type="protein sequence ID" value="RPA75597.1"/>
    <property type="molecule type" value="Genomic_DNA"/>
</dbReference>
<name>A0A3N4HQK7_ASCIM</name>
<accession>A0A3N4HQK7</accession>
<sequence>MPNAGGFPSRLSCSAGLLVFSADMFPACRPAIVCCSVRVVMLHHSEESPYRLSLSLCPIPIVVCSSSSFHHQTIANLPRTRIPSITTQFHTGRHTMQSLPL</sequence>
<organism evidence="1 2">
    <name type="scientific">Ascobolus immersus RN42</name>
    <dbReference type="NCBI Taxonomy" id="1160509"/>
    <lineage>
        <taxon>Eukaryota</taxon>
        <taxon>Fungi</taxon>
        <taxon>Dikarya</taxon>
        <taxon>Ascomycota</taxon>
        <taxon>Pezizomycotina</taxon>
        <taxon>Pezizomycetes</taxon>
        <taxon>Pezizales</taxon>
        <taxon>Ascobolaceae</taxon>
        <taxon>Ascobolus</taxon>
    </lineage>
</organism>
<proteinExistence type="predicted"/>
<keyword evidence="2" id="KW-1185">Reference proteome</keyword>
<reference evidence="1 2" key="1">
    <citation type="journal article" date="2018" name="Nat. Ecol. Evol.">
        <title>Pezizomycetes genomes reveal the molecular basis of ectomycorrhizal truffle lifestyle.</title>
        <authorList>
            <person name="Murat C."/>
            <person name="Payen T."/>
            <person name="Noel B."/>
            <person name="Kuo A."/>
            <person name="Morin E."/>
            <person name="Chen J."/>
            <person name="Kohler A."/>
            <person name="Krizsan K."/>
            <person name="Balestrini R."/>
            <person name="Da Silva C."/>
            <person name="Montanini B."/>
            <person name="Hainaut M."/>
            <person name="Levati E."/>
            <person name="Barry K.W."/>
            <person name="Belfiori B."/>
            <person name="Cichocki N."/>
            <person name="Clum A."/>
            <person name="Dockter R.B."/>
            <person name="Fauchery L."/>
            <person name="Guy J."/>
            <person name="Iotti M."/>
            <person name="Le Tacon F."/>
            <person name="Lindquist E.A."/>
            <person name="Lipzen A."/>
            <person name="Malagnac F."/>
            <person name="Mello A."/>
            <person name="Molinier V."/>
            <person name="Miyauchi S."/>
            <person name="Poulain J."/>
            <person name="Riccioni C."/>
            <person name="Rubini A."/>
            <person name="Sitrit Y."/>
            <person name="Splivallo R."/>
            <person name="Traeger S."/>
            <person name="Wang M."/>
            <person name="Zifcakova L."/>
            <person name="Wipf D."/>
            <person name="Zambonelli A."/>
            <person name="Paolocci F."/>
            <person name="Nowrousian M."/>
            <person name="Ottonello S."/>
            <person name="Baldrian P."/>
            <person name="Spatafora J.W."/>
            <person name="Henrissat B."/>
            <person name="Nagy L.G."/>
            <person name="Aury J.M."/>
            <person name="Wincker P."/>
            <person name="Grigoriev I.V."/>
            <person name="Bonfante P."/>
            <person name="Martin F.M."/>
        </authorList>
    </citation>
    <scope>NUCLEOTIDE SEQUENCE [LARGE SCALE GENOMIC DNA]</scope>
    <source>
        <strain evidence="1 2">RN42</strain>
    </source>
</reference>
<evidence type="ECO:0000313" key="1">
    <source>
        <dbReference type="EMBL" id="RPA75597.1"/>
    </source>
</evidence>
<dbReference type="Proteomes" id="UP000275078">
    <property type="component" value="Unassembled WGS sequence"/>
</dbReference>
<evidence type="ECO:0000313" key="2">
    <source>
        <dbReference type="Proteomes" id="UP000275078"/>
    </source>
</evidence>